<dbReference type="AlphaFoldDB" id="A0A938WWP7"/>
<keyword evidence="10" id="KW-1185">Reference proteome</keyword>
<dbReference type="SUPFAM" id="SSF111369">
    <property type="entry name" value="HlyD-like secretion proteins"/>
    <property type="match status" value="1"/>
</dbReference>
<dbReference type="GO" id="GO:0016020">
    <property type="term" value="C:membrane"/>
    <property type="evidence" value="ECO:0007669"/>
    <property type="project" value="UniProtKB-SubCell"/>
</dbReference>
<comment type="subcellular location">
    <subcellularLocation>
        <location evidence="1">Membrane</location>
        <topology evidence="1">Single-pass membrane protein</topology>
    </subcellularLocation>
</comment>
<dbReference type="PANTHER" id="PTHR30386:SF26">
    <property type="entry name" value="TRANSPORT PROTEIN COMB"/>
    <property type="match status" value="1"/>
</dbReference>
<dbReference type="Pfam" id="PF25917">
    <property type="entry name" value="BSH_RND"/>
    <property type="match status" value="1"/>
</dbReference>
<dbReference type="InterPro" id="IPR058792">
    <property type="entry name" value="Beta-barrel_RND_2"/>
</dbReference>
<reference evidence="9" key="1">
    <citation type="submission" date="2020-08" db="EMBL/GenBank/DDBJ databases">
        <authorList>
            <person name="Cejkova D."/>
            <person name="Kubasova T."/>
            <person name="Jahodarova E."/>
            <person name="Rychlik I."/>
        </authorList>
    </citation>
    <scope>NUCLEOTIDE SEQUENCE</scope>
    <source>
        <strain evidence="9">An824</strain>
    </source>
</reference>
<evidence type="ECO:0000259" key="8">
    <source>
        <dbReference type="Pfam" id="PF25954"/>
    </source>
</evidence>
<accession>A0A938WWP7</accession>
<name>A0A938WWP7_9BACT</name>
<keyword evidence="2" id="KW-0812">Transmembrane</keyword>
<dbReference type="InterPro" id="IPR050739">
    <property type="entry name" value="MFP"/>
</dbReference>
<feature type="chain" id="PRO_5036852739" evidence="6">
    <location>
        <begin position="26"/>
        <end position="343"/>
    </location>
</feature>
<dbReference type="Pfam" id="PF25954">
    <property type="entry name" value="Beta-barrel_RND_2"/>
    <property type="match status" value="1"/>
</dbReference>
<keyword evidence="5" id="KW-0175">Coiled coil</keyword>
<dbReference type="GO" id="GO:0055085">
    <property type="term" value="P:transmembrane transport"/>
    <property type="evidence" value="ECO:0007669"/>
    <property type="project" value="InterPro"/>
</dbReference>
<dbReference type="EMBL" id="JACJJG010000085">
    <property type="protein sequence ID" value="MBM6674479.1"/>
    <property type="molecule type" value="Genomic_DNA"/>
</dbReference>
<dbReference type="RefSeq" id="WP_205105622.1">
    <property type="nucleotide sequence ID" value="NZ_JACJJG010000085.1"/>
</dbReference>
<dbReference type="Proteomes" id="UP000706891">
    <property type="component" value="Unassembled WGS sequence"/>
</dbReference>
<evidence type="ECO:0000256" key="1">
    <source>
        <dbReference type="ARBA" id="ARBA00004167"/>
    </source>
</evidence>
<reference evidence="9" key="2">
    <citation type="journal article" date="2021" name="Sci. Rep.">
        <title>The distribution of antibiotic resistance genes in chicken gut microbiota commensals.</title>
        <authorList>
            <person name="Juricova H."/>
            <person name="Matiasovicova J."/>
            <person name="Kubasova T."/>
            <person name="Cejkova D."/>
            <person name="Rychlik I."/>
        </authorList>
    </citation>
    <scope>NUCLEOTIDE SEQUENCE</scope>
    <source>
        <strain evidence="9">An824</strain>
    </source>
</reference>
<protein>
    <submittedName>
        <fullName evidence="9">HlyD family secretion protein</fullName>
    </submittedName>
</protein>
<evidence type="ECO:0000256" key="6">
    <source>
        <dbReference type="SAM" id="SignalP"/>
    </source>
</evidence>
<feature type="domain" description="CusB-like beta-barrel" evidence="8">
    <location>
        <begin position="245"/>
        <end position="283"/>
    </location>
</feature>
<evidence type="ECO:0000313" key="10">
    <source>
        <dbReference type="Proteomes" id="UP000706891"/>
    </source>
</evidence>
<dbReference type="Gene3D" id="2.40.30.170">
    <property type="match status" value="1"/>
</dbReference>
<evidence type="ECO:0000259" key="7">
    <source>
        <dbReference type="Pfam" id="PF25917"/>
    </source>
</evidence>
<evidence type="ECO:0000256" key="2">
    <source>
        <dbReference type="ARBA" id="ARBA00022692"/>
    </source>
</evidence>
<evidence type="ECO:0000256" key="5">
    <source>
        <dbReference type="SAM" id="Coils"/>
    </source>
</evidence>
<evidence type="ECO:0000256" key="4">
    <source>
        <dbReference type="ARBA" id="ARBA00023136"/>
    </source>
</evidence>
<keyword evidence="6" id="KW-0732">Signal</keyword>
<keyword evidence="3" id="KW-1133">Transmembrane helix</keyword>
<dbReference type="PANTHER" id="PTHR30386">
    <property type="entry name" value="MEMBRANE FUSION SUBUNIT OF EMRAB-TOLC MULTIDRUG EFFLUX PUMP"/>
    <property type="match status" value="1"/>
</dbReference>
<comment type="caution">
    <text evidence="9">The sequence shown here is derived from an EMBL/GenBank/DDBJ whole genome shotgun (WGS) entry which is preliminary data.</text>
</comment>
<feature type="domain" description="Multidrug resistance protein MdtA-like barrel-sandwich hybrid" evidence="7">
    <location>
        <begin position="46"/>
        <end position="236"/>
    </location>
</feature>
<gene>
    <name evidence="9" type="ORF">H6A34_11415</name>
</gene>
<evidence type="ECO:0000313" key="9">
    <source>
        <dbReference type="EMBL" id="MBM6674479.1"/>
    </source>
</evidence>
<organism evidence="9 10">
    <name type="scientific">Marseilla massiliensis</name>
    <dbReference type="NCBI Taxonomy" id="1841864"/>
    <lineage>
        <taxon>Bacteria</taxon>
        <taxon>Pseudomonadati</taxon>
        <taxon>Bacteroidota</taxon>
        <taxon>Bacteroidia</taxon>
        <taxon>Bacteroidales</taxon>
        <taxon>Prevotellaceae</taxon>
        <taxon>Marseilla</taxon>
    </lineage>
</organism>
<feature type="signal peptide" evidence="6">
    <location>
        <begin position="1"/>
        <end position="25"/>
    </location>
</feature>
<evidence type="ECO:0000256" key="3">
    <source>
        <dbReference type="ARBA" id="ARBA00022989"/>
    </source>
</evidence>
<dbReference type="Gene3D" id="2.40.50.100">
    <property type="match status" value="1"/>
</dbReference>
<proteinExistence type="predicted"/>
<dbReference type="InterPro" id="IPR058625">
    <property type="entry name" value="MdtA-like_BSH"/>
</dbReference>
<sequence>MEKKTFGKAAAILLLAAGATVIVTMFTDNGVERTDDAQVEQYISPVNVKVAGYIKEIRFTEHQFVHKGDTILIIDDREYAIALKQAEAQLMDARSGRKVIGNSVNTASSSATVLDASIEEAELRVEKLERDYRRYSALLEKKASTPVIVEQYKTELDMAKARVSALKRQREAARSTVSEVSQCQENADAAIQRAEAAVDMARLNLSYTVITAPADGYLGRRTIEQGQLVSPGQTITTLIPDGKKWVVANFKETQMARIRPGQKVEITVDAMPGKRFAGTVTAISQATGSKYSMVPTDNSAGNFVKIQQRVPVRIDFNGSLSATDNSRMAAGMMCEIKVDVKDD</sequence>
<keyword evidence="4" id="KW-0472">Membrane</keyword>
<feature type="coiled-coil region" evidence="5">
    <location>
        <begin position="111"/>
        <end position="176"/>
    </location>
</feature>